<name>A0A1D2MLM8_ORCCI</name>
<dbReference type="AlphaFoldDB" id="A0A1D2MLM8"/>
<dbReference type="PANTHER" id="PTHR16195">
    <property type="entry name" value="ZINC FINGER CCHC DOMAIN CONTAINING PROTEIN"/>
    <property type="match status" value="1"/>
</dbReference>
<feature type="non-terminal residue" evidence="4">
    <location>
        <position position="1"/>
    </location>
</feature>
<feature type="region of interest" description="Disordered" evidence="2">
    <location>
        <begin position="1003"/>
        <end position="1062"/>
    </location>
</feature>
<feature type="compositionally biased region" description="Polar residues" evidence="2">
    <location>
        <begin position="616"/>
        <end position="630"/>
    </location>
</feature>
<feature type="compositionally biased region" description="Basic and acidic residues" evidence="2">
    <location>
        <begin position="820"/>
        <end position="832"/>
    </location>
</feature>
<keyword evidence="5" id="KW-1185">Reference proteome</keyword>
<gene>
    <name evidence="4" type="ORF">Ocin01_12876</name>
</gene>
<feature type="region of interest" description="Disordered" evidence="2">
    <location>
        <begin position="269"/>
        <end position="289"/>
    </location>
</feature>
<dbReference type="EMBL" id="LJIJ01000908">
    <property type="protein sequence ID" value="ODM93812.1"/>
    <property type="molecule type" value="Genomic_DNA"/>
</dbReference>
<evidence type="ECO:0000313" key="5">
    <source>
        <dbReference type="Proteomes" id="UP000094527"/>
    </source>
</evidence>
<feature type="region of interest" description="Disordered" evidence="2">
    <location>
        <begin position="97"/>
        <end position="165"/>
    </location>
</feature>
<comment type="caution">
    <text evidence="4">The sequence shown here is derived from an EMBL/GenBank/DDBJ whole genome shotgun (WGS) entry which is preliminary data.</text>
</comment>
<dbReference type="PANTHER" id="PTHR16195:SF16">
    <property type="entry name" value="ZINC FINGER CCHC DOMAIN-CONTAINING PROTEIN 14"/>
    <property type="match status" value="1"/>
</dbReference>
<feature type="compositionally biased region" description="Polar residues" evidence="2">
    <location>
        <begin position="402"/>
        <end position="456"/>
    </location>
</feature>
<feature type="region of interest" description="Disordered" evidence="2">
    <location>
        <begin position="769"/>
        <end position="861"/>
    </location>
</feature>
<sequence>TMVGQLKEDVAEWYQGLSAHMRIEAMCTLIDLSMPFEIRFLGSLIEHLGRKDFGTLRDAEARANSFVNANPEDKKKLLKALAEVSTGSLVNGTQYANPLMHPNNFNDSPANRPSPTHASDIKGRLPTSETLHGSDLNDHGLSNEPTNCHDLGPKGNNKATSSACNHIGCSSEEETESTCIANDHKRRKLILFISVLAPTNHDGANLYYTILSDIEDSPALAWLEELDKDAHEEVSLLYTLASRHPAFTFEQRSFLSTVANRVNDIINSKFSRGNTTPQQTAQTQTNSGTHPVYFNHAAFPHAVDPKYGGYYFFAPPPMHIQQSPHQPSAAANNGEQIRNNTVAAPFPAYTPYGPYFVSHPHHPLNHPTALSPQYTQNIIGSSIPIPSSAVVAGQNIQPAPVVSSTVSQGNTVPSHPMSKSQASQPSHVSVTNSLSQQSCMSTPSRTSSVPFQSEANSVDGDSEESSENCDWNSPESSPFESPPQSLTPSRSQSPPSGVPNSTSVQAVSLSGHSSTFLVTSSGNTVPYSGPGGSSSSSSSTVVKTEIHTSSGLVITTATSSSTSCSTSTTNSGMSGGNGSNNISSSNSNNNVNANKTSSNIMHHQTTHHPPPAPSSVRVQPKNTSVANNQSFSNHLGSVVSSSVITVSQQPQTLSQQQQQQMMGPVPVHMQQQQTSTTVNNVGGVVSHSMSSPLVAFAQTHGAHNSLGHGSHPPSQNNYPCFPMQVSFQGMNAAAAYRAPAQGVLTRNPYIQTHANSLLGVGTQMVMKGSDQRGHNVHGGSLRQKAPMQNTPPKRRSNVTSVGSLNMSAVGPHNSQSTSGKGDEVLETKDRTNEIVVSANPSKNNQQERTSNKSYHHGPNGLINVLSNTGNGGSGVLPGNPLPNISANNSVVISNPQTVGINSTANLGGQIMQTAGKGEDGLLGDGSVLDNYPVSQLPYHINGPQIYGHPGAYIQLPNGYMTSSYYPSPMGAAAIGAGGPPVPPSTEIMMNPAGVPPFSFPFTIPQSYASPPPTGKGINSKETSKATNLHGSGGTNPASGGSDSNKTIPSQHDNHVGPYPRAGVANLQPLPVGCYAAVAPTPSQPNRNNRGVILDIGGALGNSSLSPVNVDLAVMPPLEELVETVHRPRKISCYNCGASTHLGPDCKEGSMEEMTRHQFRVNYSGPSVTADGKDGD</sequence>
<feature type="compositionally biased region" description="Polar residues" evidence="2">
    <location>
        <begin position="1024"/>
        <end position="1050"/>
    </location>
</feature>
<feature type="compositionally biased region" description="Low complexity" evidence="2">
    <location>
        <begin position="275"/>
        <end position="285"/>
    </location>
</feature>
<keyword evidence="1" id="KW-0863">Zinc-finger</keyword>
<organism evidence="4 5">
    <name type="scientific">Orchesella cincta</name>
    <name type="common">Springtail</name>
    <name type="synonym">Podura cincta</name>
    <dbReference type="NCBI Taxonomy" id="48709"/>
    <lineage>
        <taxon>Eukaryota</taxon>
        <taxon>Metazoa</taxon>
        <taxon>Ecdysozoa</taxon>
        <taxon>Arthropoda</taxon>
        <taxon>Hexapoda</taxon>
        <taxon>Collembola</taxon>
        <taxon>Entomobryomorpha</taxon>
        <taxon>Entomobryoidea</taxon>
        <taxon>Orchesellidae</taxon>
        <taxon>Orchesellinae</taxon>
        <taxon>Orchesella</taxon>
    </lineage>
</organism>
<dbReference type="InterPro" id="IPR001878">
    <property type="entry name" value="Znf_CCHC"/>
</dbReference>
<dbReference type="GO" id="GO:0003676">
    <property type="term" value="F:nucleic acid binding"/>
    <property type="evidence" value="ECO:0007669"/>
    <property type="project" value="InterPro"/>
</dbReference>
<dbReference type="InterPro" id="IPR058599">
    <property type="entry name" value="PHAT_Smg/ZCCHC2-like"/>
</dbReference>
<dbReference type="InterPro" id="IPR042344">
    <property type="entry name" value="ZCCHC14"/>
</dbReference>
<feature type="region of interest" description="Disordered" evidence="2">
    <location>
        <begin position="557"/>
        <end position="630"/>
    </location>
</feature>
<keyword evidence="1" id="KW-0479">Metal-binding</keyword>
<dbReference type="InterPro" id="IPR057327">
    <property type="entry name" value="Vts1_dom"/>
</dbReference>
<proteinExistence type="predicted"/>
<evidence type="ECO:0000313" key="4">
    <source>
        <dbReference type="EMBL" id="ODM93812.1"/>
    </source>
</evidence>
<feature type="compositionally biased region" description="Low complexity" evidence="2">
    <location>
        <begin position="557"/>
        <end position="572"/>
    </location>
</feature>
<dbReference type="Pfam" id="PF26034">
    <property type="entry name" value="PHAT_SMAUG"/>
    <property type="match status" value="1"/>
</dbReference>
<dbReference type="GO" id="GO:0008270">
    <property type="term" value="F:zinc ion binding"/>
    <property type="evidence" value="ECO:0007669"/>
    <property type="project" value="UniProtKB-KW"/>
</dbReference>
<feature type="region of interest" description="Disordered" evidence="2">
    <location>
        <begin position="402"/>
        <end position="507"/>
    </location>
</feature>
<feature type="compositionally biased region" description="Polar residues" evidence="2">
    <location>
        <begin position="103"/>
        <end position="117"/>
    </location>
</feature>
<feature type="compositionally biased region" description="Low complexity" evidence="2">
    <location>
        <begin position="579"/>
        <end position="603"/>
    </location>
</feature>
<dbReference type="Proteomes" id="UP000094527">
    <property type="component" value="Unassembled WGS sequence"/>
</dbReference>
<keyword evidence="1" id="KW-0862">Zinc</keyword>
<dbReference type="Pfam" id="PF25479">
    <property type="entry name" value="Vts1"/>
    <property type="match status" value="1"/>
</dbReference>
<feature type="compositionally biased region" description="Polar residues" evidence="2">
    <location>
        <begin position="484"/>
        <end position="507"/>
    </location>
</feature>
<evidence type="ECO:0000256" key="1">
    <source>
        <dbReference type="PROSITE-ProRule" id="PRU00047"/>
    </source>
</evidence>
<dbReference type="OrthoDB" id="6361509at2759"/>
<evidence type="ECO:0000259" key="3">
    <source>
        <dbReference type="PROSITE" id="PS50158"/>
    </source>
</evidence>
<feature type="compositionally biased region" description="Low complexity" evidence="2">
    <location>
        <begin position="473"/>
        <end position="483"/>
    </location>
</feature>
<feature type="compositionally biased region" description="Polar residues" evidence="2">
    <location>
        <begin position="838"/>
        <end position="852"/>
    </location>
</feature>
<dbReference type="STRING" id="48709.A0A1D2MLM8"/>
<evidence type="ECO:0000256" key="2">
    <source>
        <dbReference type="SAM" id="MobiDB-lite"/>
    </source>
</evidence>
<dbReference type="PROSITE" id="PS50158">
    <property type="entry name" value="ZF_CCHC"/>
    <property type="match status" value="1"/>
</dbReference>
<protein>
    <recommendedName>
        <fullName evidence="3">CCHC-type domain-containing protein</fullName>
    </recommendedName>
</protein>
<reference evidence="4 5" key="1">
    <citation type="journal article" date="2016" name="Genome Biol. Evol.">
        <title>Gene Family Evolution Reflects Adaptation to Soil Environmental Stressors in the Genome of the Collembolan Orchesella cincta.</title>
        <authorList>
            <person name="Faddeeva-Vakhrusheva A."/>
            <person name="Derks M.F."/>
            <person name="Anvar S.Y."/>
            <person name="Agamennone V."/>
            <person name="Suring W."/>
            <person name="Smit S."/>
            <person name="van Straalen N.M."/>
            <person name="Roelofs D."/>
        </authorList>
    </citation>
    <scope>NUCLEOTIDE SEQUENCE [LARGE SCALE GENOMIC DNA]</scope>
    <source>
        <tissue evidence="4">Mixed pool</tissue>
    </source>
</reference>
<accession>A0A1D2MLM8</accession>
<feature type="domain" description="CCHC-type" evidence="3">
    <location>
        <begin position="1132"/>
        <end position="1147"/>
    </location>
</feature>
<feature type="compositionally biased region" description="Polar residues" evidence="2">
    <location>
        <begin position="786"/>
        <end position="819"/>
    </location>
</feature>